<dbReference type="InterPro" id="IPR005123">
    <property type="entry name" value="Oxoglu/Fe-dep_dioxygenase_dom"/>
</dbReference>
<dbReference type="GO" id="GO:0046872">
    <property type="term" value="F:metal ion binding"/>
    <property type="evidence" value="ECO:0007669"/>
    <property type="project" value="UniProtKB-KW"/>
</dbReference>
<keyword evidence="4" id="KW-0479">Metal-binding</keyword>
<keyword evidence="6" id="KW-0560">Oxidoreductase</keyword>
<accession>A0A8C5PV94</accession>
<evidence type="ECO:0000256" key="1">
    <source>
        <dbReference type="ARBA" id="ARBA00001954"/>
    </source>
</evidence>
<name>A0A8C5PV94_9ANUR</name>
<dbReference type="PANTHER" id="PTHR46030">
    <property type="entry name" value="ALPHA-KETOGLUTARATE-DEPENDENT DIOXYGENASE ALKB HOMOLOG 6"/>
    <property type="match status" value="1"/>
</dbReference>
<organism evidence="10 11">
    <name type="scientific">Leptobrachium leishanense</name>
    <name type="common">Leishan spiny toad</name>
    <dbReference type="NCBI Taxonomy" id="445787"/>
    <lineage>
        <taxon>Eukaryota</taxon>
        <taxon>Metazoa</taxon>
        <taxon>Chordata</taxon>
        <taxon>Craniata</taxon>
        <taxon>Vertebrata</taxon>
        <taxon>Euteleostomi</taxon>
        <taxon>Amphibia</taxon>
        <taxon>Batrachia</taxon>
        <taxon>Anura</taxon>
        <taxon>Pelobatoidea</taxon>
        <taxon>Megophryidae</taxon>
        <taxon>Leptobrachium</taxon>
    </lineage>
</organism>
<evidence type="ECO:0000313" key="10">
    <source>
        <dbReference type="Ensembl" id="ENSLLEP00000028391.1"/>
    </source>
</evidence>
<proteinExistence type="inferred from homology"/>
<dbReference type="OrthoDB" id="412814at2759"/>
<dbReference type="PANTHER" id="PTHR46030:SF1">
    <property type="entry name" value="ALPHA-KETOGLUTARATE-DEPENDENT DIOXYGENASE ALKB HOMOLOG 6"/>
    <property type="match status" value="1"/>
</dbReference>
<dbReference type="AlphaFoldDB" id="A0A8C5PV94"/>
<dbReference type="Pfam" id="PF13532">
    <property type="entry name" value="2OG-FeII_Oxy_2"/>
    <property type="match status" value="1"/>
</dbReference>
<evidence type="ECO:0000259" key="9">
    <source>
        <dbReference type="PROSITE" id="PS51471"/>
    </source>
</evidence>
<dbReference type="Ensembl" id="ENSLLET00000029500.1">
    <property type="protein sequence ID" value="ENSLLEP00000028391.1"/>
    <property type="gene ID" value="ENSLLEG00000017947.1"/>
</dbReference>
<keyword evidence="7" id="KW-0408">Iron</keyword>
<sequence>MQTCLRASDLDSFLVDKIPRAAYYIPDYISEQEEEYLVRQVYNAPKPKWTQLSGRKLQNWGGLPHPRGMVPEKLPAWLRVYTEKISSLGVFGGNSANHVLVNEYKAGEGIMPHEDGPLYYPTVTTISLGAHILLDFYLPVDQESLEEQHQVNKTEEQRHVFSLLLEPRSLLLLREDLYTSYLHGIRPVTCDALSPRVANLERCHAHPDHMLQRGTRVSLTIRYVPKVLKTSLFLGKGR</sequence>
<evidence type="ECO:0000256" key="3">
    <source>
        <dbReference type="ARBA" id="ARBA00007879"/>
    </source>
</evidence>
<keyword evidence="8" id="KW-0539">Nucleus</keyword>
<dbReference type="InterPro" id="IPR037151">
    <property type="entry name" value="AlkB-like_sf"/>
</dbReference>
<dbReference type="InterPro" id="IPR027450">
    <property type="entry name" value="AlkB-like"/>
</dbReference>
<reference evidence="10" key="1">
    <citation type="submission" date="2025-08" db="UniProtKB">
        <authorList>
            <consortium name="Ensembl"/>
        </authorList>
    </citation>
    <scope>IDENTIFICATION</scope>
</reference>
<evidence type="ECO:0000256" key="7">
    <source>
        <dbReference type="ARBA" id="ARBA00023004"/>
    </source>
</evidence>
<comment type="similarity">
    <text evidence="3">Belongs to the alkB family.</text>
</comment>
<evidence type="ECO:0000256" key="4">
    <source>
        <dbReference type="ARBA" id="ARBA00022723"/>
    </source>
</evidence>
<dbReference type="GeneTree" id="ENSGT00510000048626"/>
<dbReference type="Proteomes" id="UP000694569">
    <property type="component" value="Unplaced"/>
</dbReference>
<evidence type="ECO:0000256" key="8">
    <source>
        <dbReference type="ARBA" id="ARBA00023242"/>
    </source>
</evidence>
<dbReference type="GO" id="GO:0051213">
    <property type="term" value="F:dioxygenase activity"/>
    <property type="evidence" value="ECO:0007669"/>
    <property type="project" value="UniProtKB-KW"/>
</dbReference>
<keyword evidence="11" id="KW-1185">Reference proteome</keyword>
<evidence type="ECO:0000313" key="11">
    <source>
        <dbReference type="Proteomes" id="UP000694569"/>
    </source>
</evidence>
<dbReference type="InterPro" id="IPR032862">
    <property type="entry name" value="ALKBH6"/>
</dbReference>
<dbReference type="PROSITE" id="PS51471">
    <property type="entry name" value="FE2OG_OXY"/>
    <property type="match status" value="1"/>
</dbReference>
<evidence type="ECO:0000256" key="2">
    <source>
        <dbReference type="ARBA" id="ARBA00004123"/>
    </source>
</evidence>
<evidence type="ECO:0000256" key="6">
    <source>
        <dbReference type="ARBA" id="ARBA00023002"/>
    </source>
</evidence>
<evidence type="ECO:0000256" key="5">
    <source>
        <dbReference type="ARBA" id="ARBA00022964"/>
    </source>
</evidence>
<dbReference type="SUPFAM" id="SSF51197">
    <property type="entry name" value="Clavaminate synthase-like"/>
    <property type="match status" value="1"/>
</dbReference>
<protein>
    <recommendedName>
        <fullName evidence="9">Fe2OG dioxygenase domain-containing protein</fullName>
    </recommendedName>
</protein>
<comment type="subcellular location">
    <subcellularLocation>
        <location evidence="2">Nucleus</location>
    </subcellularLocation>
</comment>
<dbReference type="GO" id="GO:0005634">
    <property type="term" value="C:nucleus"/>
    <property type="evidence" value="ECO:0007669"/>
    <property type="project" value="UniProtKB-SubCell"/>
</dbReference>
<keyword evidence="5" id="KW-0223">Dioxygenase</keyword>
<reference evidence="10" key="2">
    <citation type="submission" date="2025-09" db="UniProtKB">
        <authorList>
            <consortium name="Ensembl"/>
        </authorList>
    </citation>
    <scope>IDENTIFICATION</scope>
</reference>
<feature type="domain" description="Fe2OG dioxygenase" evidence="9">
    <location>
        <begin position="95"/>
        <end position="225"/>
    </location>
</feature>
<comment type="cofactor">
    <cofactor evidence="1">
        <name>Fe(2+)</name>
        <dbReference type="ChEBI" id="CHEBI:29033"/>
    </cofactor>
</comment>
<dbReference type="Gene3D" id="2.60.120.590">
    <property type="entry name" value="Alpha-ketoglutarate-dependent dioxygenase AlkB-like"/>
    <property type="match status" value="1"/>
</dbReference>